<reference evidence="1 2" key="1">
    <citation type="journal article" date="2011" name="J. Bacteriol.">
        <title>Genome sequence of the mercury-methylating strain Desulfovibrio desulfuricans ND132.</title>
        <authorList>
            <person name="Brown S.D."/>
            <person name="Gilmour C.C."/>
            <person name="Kucken A.M."/>
            <person name="Wall J.D."/>
            <person name="Elias D.A."/>
            <person name="Brandt C.C."/>
            <person name="Podar M."/>
            <person name="Chertkov O."/>
            <person name="Held B."/>
            <person name="Bruce D.C."/>
            <person name="Detter J.C."/>
            <person name="Tapia R."/>
            <person name="Han C.S."/>
            <person name="Goodwin L.A."/>
            <person name="Cheng J.F."/>
            <person name="Pitluck S."/>
            <person name="Woyke T."/>
            <person name="Mikhailova N."/>
            <person name="Ivanova N.N."/>
            <person name="Han J."/>
            <person name="Lucas S."/>
            <person name="Lapidus A.L."/>
            <person name="Land M.L."/>
            <person name="Hauser L.J."/>
            <person name="Palumbo A.V."/>
        </authorList>
    </citation>
    <scope>NUCLEOTIDE SEQUENCE [LARGE SCALE GENOMIC DNA]</scope>
    <source>
        <strain evidence="1 2">ND132</strain>
    </source>
</reference>
<evidence type="ECO:0000313" key="1">
    <source>
        <dbReference type="EMBL" id="EGB14045.1"/>
    </source>
</evidence>
<dbReference type="AlphaFoldDB" id="F0JHI5"/>
<accession>F0JHI5</accession>
<protein>
    <submittedName>
        <fullName evidence="1">Uncharacterized protein</fullName>
    </submittedName>
</protein>
<dbReference type="EMBL" id="CP003220">
    <property type="protein sequence ID" value="EGB14045.1"/>
    <property type="molecule type" value="Genomic_DNA"/>
</dbReference>
<proteinExistence type="predicted"/>
<dbReference type="RefSeq" id="WP_014321473.1">
    <property type="nucleotide sequence ID" value="NC_016803.1"/>
</dbReference>
<gene>
    <name evidence="1" type="ORF">DND132_0830</name>
</gene>
<dbReference type="HOGENOM" id="CLU_2896706_0_0_7"/>
<dbReference type="KEGG" id="ddn:DND132_0830"/>
<name>F0JHI5_9BACT</name>
<dbReference type="Proteomes" id="UP000007845">
    <property type="component" value="Chromosome"/>
</dbReference>
<organism evidence="1 2">
    <name type="scientific">Pseudodesulfovibrio mercurii</name>
    <dbReference type="NCBI Taxonomy" id="641491"/>
    <lineage>
        <taxon>Bacteria</taxon>
        <taxon>Pseudomonadati</taxon>
        <taxon>Thermodesulfobacteriota</taxon>
        <taxon>Desulfovibrionia</taxon>
        <taxon>Desulfovibrionales</taxon>
        <taxon>Desulfovibrionaceae</taxon>
    </lineage>
</organism>
<evidence type="ECO:0000313" key="2">
    <source>
        <dbReference type="Proteomes" id="UP000007845"/>
    </source>
</evidence>
<keyword evidence="2" id="KW-1185">Reference proteome</keyword>
<sequence>MELADPGKVTFYSPLHRLVFRFQMFKNHYKYSLKHCPDPEAVTLRLQPRWRDALDQTRESRA</sequence>
<dbReference type="STRING" id="641491.DND132_0830"/>